<keyword evidence="5" id="KW-0479">Metal-binding</keyword>
<evidence type="ECO:0000256" key="6">
    <source>
        <dbReference type="ARBA" id="ARBA00022737"/>
    </source>
</evidence>
<dbReference type="InterPro" id="IPR041735">
    <property type="entry name" value="4OHPhenylPyrv_dOase_C"/>
</dbReference>
<dbReference type="PANTHER" id="PTHR11959">
    <property type="entry name" value="4-HYDROXYPHENYLPYRUVATE DIOXYGENASE"/>
    <property type="match status" value="1"/>
</dbReference>
<evidence type="ECO:0000259" key="10">
    <source>
        <dbReference type="PROSITE" id="PS51819"/>
    </source>
</evidence>
<keyword evidence="6" id="KW-0677">Repeat</keyword>
<dbReference type="EMBL" id="JBGFUD010012330">
    <property type="protein sequence ID" value="MFH4983455.1"/>
    <property type="molecule type" value="Genomic_DNA"/>
</dbReference>
<evidence type="ECO:0000256" key="9">
    <source>
        <dbReference type="ARBA" id="ARBA00023232"/>
    </source>
</evidence>
<evidence type="ECO:0000256" key="4">
    <source>
        <dbReference type="ARBA" id="ARBA00013222"/>
    </source>
</evidence>
<comment type="pathway">
    <text evidence="2">Amino-acid degradation; L-phenylalanine degradation; acetoacetate and fumarate from L-phenylalanine: step 3/6.</text>
</comment>
<dbReference type="SUPFAM" id="SSF54593">
    <property type="entry name" value="Glyoxalase/Bleomycin resistance protein/Dihydroxybiphenyl dioxygenase"/>
    <property type="match status" value="1"/>
</dbReference>
<gene>
    <name evidence="11" type="ORF">AB6A40_010164</name>
</gene>
<dbReference type="PROSITE" id="PS51819">
    <property type="entry name" value="VOC"/>
    <property type="match status" value="1"/>
</dbReference>
<name>A0ABD6EVC5_9BILA</name>
<dbReference type="Proteomes" id="UP001608902">
    <property type="component" value="Unassembled WGS sequence"/>
</dbReference>
<dbReference type="GO" id="GO:0006572">
    <property type="term" value="P:L-tyrosine catabolic process"/>
    <property type="evidence" value="ECO:0007669"/>
    <property type="project" value="UniProtKB-KW"/>
</dbReference>
<dbReference type="InterPro" id="IPR004360">
    <property type="entry name" value="Glyas_Fos-R_dOase_dom"/>
</dbReference>
<feature type="domain" description="VOC" evidence="10">
    <location>
        <begin position="16"/>
        <end position="175"/>
    </location>
</feature>
<organism evidence="11 12">
    <name type="scientific">Gnathostoma spinigerum</name>
    <dbReference type="NCBI Taxonomy" id="75299"/>
    <lineage>
        <taxon>Eukaryota</taxon>
        <taxon>Metazoa</taxon>
        <taxon>Ecdysozoa</taxon>
        <taxon>Nematoda</taxon>
        <taxon>Chromadorea</taxon>
        <taxon>Rhabditida</taxon>
        <taxon>Spirurina</taxon>
        <taxon>Gnathostomatomorpha</taxon>
        <taxon>Gnathostomatoidea</taxon>
        <taxon>Gnathostomatidae</taxon>
        <taxon>Gnathostoma</taxon>
    </lineage>
</organism>
<evidence type="ECO:0000313" key="12">
    <source>
        <dbReference type="Proteomes" id="UP001608902"/>
    </source>
</evidence>
<dbReference type="InterPro" id="IPR029068">
    <property type="entry name" value="Glyas_Bleomycin-R_OHBP_Dase"/>
</dbReference>
<sequence>MKFDFLRSLPNVGLHFIDHCVGNQGDLRMEPVVKWYENALQFHRFWSVDDTVIHSEYSALRSTVMTNYEETIKMPINEPAAGRRAVSQIQEFVDYYGGDGVQHIALNTDDIIGAICSLKARGVQFLWIPDTYYDNLRKRLESSSVKVLEDIDKLQELKILVDYDEEGYLLQIFSKPCQDRPTLFLEVIQRHNHQGFGAGNFKALFESIELEQNERGNLFYTDVRKGGERILRN</sequence>
<evidence type="ECO:0000256" key="5">
    <source>
        <dbReference type="ARBA" id="ARBA00022723"/>
    </source>
</evidence>
<dbReference type="NCBIfam" id="TIGR01263">
    <property type="entry name" value="4HPPD"/>
    <property type="match status" value="1"/>
</dbReference>
<comment type="similarity">
    <text evidence="3">Belongs to the 4HPPD family.</text>
</comment>
<keyword evidence="9" id="KW-0585">Phenylalanine catabolism</keyword>
<accession>A0ABD6EVC5</accession>
<protein>
    <recommendedName>
        <fullName evidence="4">4-hydroxyphenylpyruvate dioxygenase</fullName>
        <ecNumber evidence="4">1.13.11.27</ecNumber>
    </recommendedName>
</protein>
<dbReference type="GO" id="GO:0046872">
    <property type="term" value="F:metal ion binding"/>
    <property type="evidence" value="ECO:0007669"/>
    <property type="project" value="UniProtKB-KW"/>
</dbReference>
<dbReference type="Gene3D" id="3.10.180.10">
    <property type="entry name" value="2,3-Dihydroxybiphenyl 1,2-Dioxygenase, domain 1"/>
    <property type="match status" value="1"/>
</dbReference>
<reference evidence="11 12" key="1">
    <citation type="submission" date="2024-08" db="EMBL/GenBank/DDBJ databases">
        <title>Gnathostoma spinigerum genome.</title>
        <authorList>
            <person name="Gonzalez-Bertolin B."/>
            <person name="Monzon S."/>
            <person name="Zaballos A."/>
            <person name="Jimenez P."/>
            <person name="Dekumyoy P."/>
            <person name="Varona S."/>
            <person name="Cuesta I."/>
            <person name="Sumanam S."/>
            <person name="Adisakwattana P."/>
            <person name="Gasser R.B."/>
            <person name="Hernandez-Gonzalez A."/>
            <person name="Young N.D."/>
            <person name="Perteguer M.J."/>
        </authorList>
    </citation>
    <scope>NUCLEOTIDE SEQUENCE [LARGE SCALE GENOMIC DNA]</scope>
    <source>
        <strain evidence="11">AL3</strain>
        <tissue evidence="11">Liver</tissue>
    </source>
</reference>
<proteinExistence type="inferred from homology"/>
<dbReference type="Pfam" id="PF00903">
    <property type="entry name" value="Glyoxalase"/>
    <property type="match status" value="1"/>
</dbReference>
<comment type="caution">
    <text evidence="11">The sequence shown here is derived from an EMBL/GenBank/DDBJ whole genome shotgun (WGS) entry which is preliminary data.</text>
</comment>
<dbReference type="GO" id="GO:0006559">
    <property type="term" value="P:L-phenylalanine catabolic process"/>
    <property type="evidence" value="ECO:0007669"/>
    <property type="project" value="UniProtKB-KW"/>
</dbReference>
<keyword evidence="7" id="KW-0828">Tyrosine catabolism</keyword>
<dbReference type="EC" id="1.13.11.27" evidence="4"/>
<dbReference type="AlphaFoldDB" id="A0ABD6EVC5"/>
<dbReference type="PANTHER" id="PTHR11959:SF1">
    <property type="entry name" value="4-HYDROXYPHENYLPYRUVATE DIOXYGENASE"/>
    <property type="match status" value="1"/>
</dbReference>
<evidence type="ECO:0000256" key="7">
    <source>
        <dbReference type="ARBA" id="ARBA00022878"/>
    </source>
</evidence>
<dbReference type="InterPro" id="IPR005956">
    <property type="entry name" value="4OHPhenylPyrv_dOase"/>
</dbReference>
<keyword evidence="12" id="KW-1185">Reference proteome</keyword>
<evidence type="ECO:0000313" key="11">
    <source>
        <dbReference type="EMBL" id="MFH4983455.1"/>
    </source>
</evidence>
<dbReference type="InterPro" id="IPR037523">
    <property type="entry name" value="VOC_core"/>
</dbReference>
<dbReference type="FunFam" id="3.10.180.10:FF:000001">
    <property type="entry name" value="4-hydroxyphenylpyruvate dioxygenase"/>
    <property type="match status" value="1"/>
</dbReference>
<dbReference type="GO" id="GO:0003868">
    <property type="term" value="F:4-hydroxyphenylpyruvate dioxygenase activity"/>
    <property type="evidence" value="ECO:0007669"/>
    <property type="project" value="UniProtKB-EC"/>
</dbReference>
<evidence type="ECO:0000256" key="8">
    <source>
        <dbReference type="ARBA" id="ARBA00023004"/>
    </source>
</evidence>
<evidence type="ECO:0000256" key="1">
    <source>
        <dbReference type="ARBA" id="ARBA00001962"/>
    </source>
</evidence>
<comment type="cofactor">
    <cofactor evidence="1">
        <name>Fe cation</name>
        <dbReference type="ChEBI" id="CHEBI:24875"/>
    </cofactor>
</comment>
<keyword evidence="8" id="KW-0408">Iron</keyword>
<evidence type="ECO:0000256" key="2">
    <source>
        <dbReference type="ARBA" id="ARBA00005162"/>
    </source>
</evidence>
<dbReference type="CDD" id="cd07250">
    <property type="entry name" value="HPPD_C_like"/>
    <property type="match status" value="1"/>
</dbReference>
<evidence type="ECO:0000256" key="3">
    <source>
        <dbReference type="ARBA" id="ARBA00005877"/>
    </source>
</evidence>